<protein>
    <submittedName>
        <fullName evidence="6">Transcriptional regulator, LysR family</fullName>
    </submittedName>
</protein>
<dbReference type="InterPro" id="IPR000847">
    <property type="entry name" value="LysR_HTH_N"/>
</dbReference>
<organism evidence="6 7">
    <name type="scientific">Paraburkholderia phenazinium</name>
    <dbReference type="NCBI Taxonomy" id="60549"/>
    <lineage>
        <taxon>Bacteria</taxon>
        <taxon>Pseudomonadati</taxon>
        <taxon>Pseudomonadota</taxon>
        <taxon>Betaproteobacteria</taxon>
        <taxon>Burkholderiales</taxon>
        <taxon>Burkholderiaceae</taxon>
        <taxon>Paraburkholderia</taxon>
    </lineage>
</organism>
<dbReference type="InterPro" id="IPR005119">
    <property type="entry name" value="LysR_subst-bd"/>
</dbReference>
<keyword evidence="7" id="KW-1185">Reference proteome</keyword>
<keyword evidence="2" id="KW-0805">Transcription regulation</keyword>
<evidence type="ECO:0000313" key="6">
    <source>
        <dbReference type="EMBL" id="SIO24798.1"/>
    </source>
</evidence>
<dbReference type="InterPro" id="IPR036390">
    <property type="entry name" value="WH_DNA-bd_sf"/>
</dbReference>
<reference evidence="6 7" key="1">
    <citation type="submission" date="2016-11" db="EMBL/GenBank/DDBJ databases">
        <authorList>
            <person name="Jaros S."/>
            <person name="Januszkiewicz K."/>
            <person name="Wedrychowicz H."/>
        </authorList>
    </citation>
    <scope>NUCLEOTIDE SEQUENCE [LARGE SCALE GENOMIC DNA]</scope>
    <source>
        <strain evidence="6 7">GAS95</strain>
    </source>
</reference>
<evidence type="ECO:0000256" key="4">
    <source>
        <dbReference type="ARBA" id="ARBA00023163"/>
    </source>
</evidence>
<keyword evidence="3" id="KW-0238">DNA-binding</keyword>
<dbReference type="Gene3D" id="1.10.10.10">
    <property type="entry name" value="Winged helix-like DNA-binding domain superfamily/Winged helix DNA-binding domain"/>
    <property type="match status" value="1"/>
</dbReference>
<evidence type="ECO:0000259" key="5">
    <source>
        <dbReference type="PROSITE" id="PS50931"/>
    </source>
</evidence>
<dbReference type="PROSITE" id="PS50931">
    <property type="entry name" value="HTH_LYSR"/>
    <property type="match status" value="1"/>
</dbReference>
<dbReference type="Pfam" id="PF03466">
    <property type="entry name" value="LysR_substrate"/>
    <property type="match status" value="1"/>
</dbReference>
<dbReference type="CDD" id="cd08472">
    <property type="entry name" value="PBP2_CrgA_like_3"/>
    <property type="match status" value="1"/>
</dbReference>
<keyword evidence="4" id="KW-0804">Transcription</keyword>
<gene>
    <name evidence="6" type="ORF">SAMN05444165_1679</name>
</gene>
<evidence type="ECO:0000256" key="1">
    <source>
        <dbReference type="ARBA" id="ARBA00009437"/>
    </source>
</evidence>
<dbReference type="RefSeq" id="WP_074295239.1">
    <property type="nucleotide sequence ID" value="NZ_FSRU01000001.1"/>
</dbReference>
<dbReference type="FunFam" id="1.10.10.10:FF:000001">
    <property type="entry name" value="LysR family transcriptional regulator"/>
    <property type="match status" value="1"/>
</dbReference>
<name>A0A1N6HY63_9BURK</name>
<dbReference type="GO" id="GO:0043565">
    <property type="term" value="F:sequence-specific DNA binding"/>
    <property type="evidence" value="ECO:0007669"/>
    <property type="project" value="TreeGrafter"/>
</dbReference>
<dbReference type="InterPro" id="IPR036388">
    <property type="entry name" value="WH-like_DNA-bd_sf"/>
</dbReference>
<dbReference type="PANTHER" id="PTHR30537">
    <property type="entry name" value="HTH-TYPE TRANSCRIPTIONAL REGULATOR"/>
    <property type="match status" value="1"/>
</dbReference>
<evidence type="ECO:0000256" key="2">
    <source>
        <dbReference type="ARBA" id="ARBA00023015"/>
    </source>
</evidence>
<dbReference type="SUPFAM" id="SSF53850">
    <property type="entry name" value="Periplasmic binding protein-like II"/>
    <property type="match status" value="1"/>
</dbReference>
<evidence type="ECO:0000313" key="7">
    <source>
        <dbReference type="Proteomes" id="UP000185151"/>
    </source>
</evidence>
<dbReference type="AlphaFoldDB" id="A0A1N6HY63"/>
<feature type="domain" description="HTH lysR-type" evidence="5">
    <location>
        <begin position="1"/>
        <end position="59"/>
    </location>
</feature>
<dbReference type="InterPro" id="IPR058163">
    <property type="entry name" value="LysR-type_TF_proteobact-type"/>
</dbReference>
<dbReference type="GO" id="GO:0003700">
    <property type="term" value="F:DNA-binding transcription factor activity"/>
    <property type="evidence" value="ECO:0007669"/>
    <property type="project" value="InterPro"/>
</dbReference>
<sequence>MDQVDLLRVFVHVADKRSFIKTAQALNLPRATVSLAIQQLEQRMGARLLHRTTRLVQLTPDGQTLLERSRSWLADADDIDGLFRKAPTEIAGRLSVDVPSRIARRLVAPALPAFFERYPNVQVVLGSTDRPIDLVQEGVDCAIRVGPLNSASLVARPLGQLTLINCASPAYLAKHGVPHTPEDLSRHWAIDYASSGAARVATWEYQSGEQTINMPMRSHVAVNNAETYIACCLSGLGLIQIPRYDVQHHLDAGELVDVLPAWRAPSMQVSAIYPHWRHRADRVEVFVSWLISLLQSRFD</sequence>
<dbReference type="Gene3D" id="3.40.190.290">
    <property type="match status" value="1"/>
</dbReference>
<dbReference type="EMBL" id="FSRU01000001">
    <property type="protein sequence ID" value="SIO24798.1"/>
    <property type="molecule type" value="Genomic_DNA"/>
</dbReference>
<evidence type="ECO:0000256" key="3">
    <source>
        <dbReference type="ARBA" id="ARBA00023125"/>
    </source>
</evidence>
<dbReference type="Proteomes" id="UP000185151">
    <property type="component" value="Unassembled WGS sequence"/>
</dbReference>
<dbReference type="SUPFAM" id="SSF46785">
    <property type="entry name" value="Winged helix' DNA-binding domain"/>
    <property type="match status" value="1"/>
</dbReference>
<dbReference type="OrthoDB" id="9076738at2"/>
<dbReference type="PANTHER" id="PTHR30537:SF72">
    <property type="entry name" value="LYSR FAMILY TRANSCRIPTIONAL REGULATOR"/>
    <property type="match status" value="1"/>
</dbReference>
<comment type="similarity">
    <text evidence="1">Belongs to the LysR transcriptional regulatory family.</text>
</comment>
<accession>A0A1N6HY63</accession>
<dbReference type="GO" id="GO:0006351">
    <property type="term" value="P:DNA-templated transcription"/>
    <property type="evidence" value="ECO:0007669"/>
    <property type="project" value="TreeGrafter"/>
</dbReference>
<dbReference type="FunFam" id="3.40.190.290:FF:000001">
    <property type="entry name" value="Transcriptional regulator, LysR family"/>
    <property type="match status" value="1"/>
</dbReference>
<proteinExistence type="inferred from homology"/>
<dbReference type="Pfam" id="PF00126">
    <property type="entry name" value="HTH_1"/>
    <property type="match status" value="1"/>
</dbReference>